<reference evidence="2 3" key="1">
    <citation type="submission" date="2023-08" db="EMBL/GenBank/DDBJ databases">
        <title>Mesonia sp. MT50, isolated from deep-sea sediment of the Mariana Trench.</title>
        <authorList>
            <person name="Fu H."/>
        </authorList>
    </citation>
    <scope>NUCLEOTIDE SEQUENCE [LARGE SCALE GENOMIC DNA]</scope>
    <source>
        <strain evidence="2 3">MT50</strain>
    </source>
</reference>
<evidence type="ECO:0000313" key="2">
    <source>
        <dbReference type="EMBL" id="MDQ7917741.1"/>
    </source>
</evidence>
<organism evidence="2 3">
    <name type="scientific">Mesonia profundi</name>
    <dbReference type="NCBI Taxonomy" id="3070998"/>
    <lineage>
        <taxon>Bacteria</taxon>
        <taxon>Pseudomonadati</taxon>
        <taxon>Bacteroidota</taxon>
        <taxon>Flavobacteriia</taxon>
        <taxon>Flavobacteriales</taxon>
        <taxon>Flavobacteriaceae</taxon>
        <taxon>Mesonia</taxon>
    </lineage>
</organism>
<accession>A0ABU1A4V3</accession>
<dbReference type="EMBL" id="JAVHUL010000022">
    <property type="protein sequence ID" value="MDQ7917741.1"/>
    <property type="molecule type" value="Genomic_DNA"/>
</dbReference>
<dbReference type="Proteomes" id="UP001230915">
    <property type="component" value="Unassembled WGS sequence"/>
</dbReference>
<dbReference type="RefSeq" id="WP_308864574.1">
    <property type="nucleotide sequence ID" value="NZ_JAVHUL010000022.1"/>
</dbReference>
<protein>
    <submittedName>
        <fullName evidence="2">DUF2141 domain-containing protein</fullName>
    </submittedName>
</protein>
<proteinExistence type="predicted"/>
<evidence type="ECO:0000313" key="3">
    <source>
        <dbReference type="Proteomes" id="UP001230915"/>
    </source>
</evidence>
<feature type="signal peptide" evidence="1">
    <location>
        <begin position="1"/>
        <end position="18"/>
    </location>
</feature>
<dbReference type="InterPro" id="IPR018673">
    <property type="entry name" value="DUF2141"/>
</dbReference>
<name>A0ABU1A4V3_9FLAO</name>
<feature type="chain" id="PRO_5046943127" evidence="1">
    <location>
        <begin position="19"/>
        <end position="136"/>
    </location>
</feature>
<dbReference type="Pfam" id="PF09912">
    <property type="entry name" value="DUF2141"/>
    <property type="match status" value="1"/>
</dbReference>
<gene>
    <name evidence="2" type="ORF">RBU60_09155</name>
</gene>
<keyword evidence="1" id="KW-0732">Signal</keyword>
<evidence type="ECO:0000256" key="1">
    <source>
        <dbReference type="SAM" id="SignalP"/>
    </source>
</evidence>
<keyword evidence="3" id="KW-1185">Reference proteome</keyword>
<sequence>MKTLFLLFLMAVSQQITAQETATVNIIIENIANDQGEILLGMSTQEGFMKTKPDFSATSKIKDGKTTITFKDVPYGSYAVSSFHDMNENKKMDFEANGMPKEGYGVSNNPVLMGPPTWEEAKFEVNKTEKEVTIRF</sequence>
<comment type="caution">
    <text evidence="2">The sequence shown here is derived from an EMBL/GenBank/DDBJ whole genome shotgun (WGS) entry which is preliminary data.</text>
</comment>